<dbReference type="PANTHER" id="PTHR12526">
    <property type="entry name" value="GLYCOSYLTRANSFERASE"/>
    <property type="match status" value="1"/>
</dbReference>
<dbReference type="SUPFAM" id="SSF53756">
    <property type="entry name" value="UDP-Glycosyltransferase/glycogen phosphorylase"/>
    <property type="match status" value="1"/>
</dbReference>
<dbReference type="AlphaFoldDB" id="A0A0F9V130"/>
<dbReference type="PANTHER" id="PTHR12526:SF630">
    <property type="entry name" value="GLYCOSYLTRANSFERASE"/>
    <property type="match status" value="1"/>
</dbReference>
<dbReference type="EMBL" id="LAZR01000049">
    <property type="protein sequence ID" value="KKN98930.1"/>
    <property type="molecule type" value="Genomic_DNA"/>
</dbReference>
<sequence length="339" mass="38348">MPAPLSSILRSINRDRNRPLNILFMLNHESYQATLAKTGHNFFMLNHPQAHQWDQRERAMPPNIFPLGGGDITQQLKTDIAFDLVLTQNSIDHYPILIQLAQQLNCSLLAAQHTLPWPSWDDETIERVGHLKCDHNVFMANFSVGAWFHDLDDPNVTVIRHGMDTDYWNGWVGGDSKVMTAVWNYPQRNSICGFDLYKEVTKGLQTSAWGDSPGFSVMADNTDHLRELYRHASVFLNTTLWSTTPFGLLEAMSVGCPIVTTATTAMPEFIKDGENGFITNDPKVMRERLVDLIEDKDMALEIGAAGRETVLKQFGQQQFLDAWNEVLWKTAKCPTGRLA</sequence>
<dbReference type="Gene3D" id="3.40.50.2000">
    <property type="entry name" value="Glycogen Phosphorylase B"/>
    <property type="match status" value="1"/>
</dbReference>
<evidence type="ECO:0000313" key="1">
    <source>
        <dbReference type="EMBL" id="KKN98930.1"/>
    </source>
</evidence>
<reference evidence="1" key="1">
    <citation type="journal article" date="2015" name="Nature">
        <title>Complex archaea that bridge the gap between prokaryotes and eukaryotes.</title>
        <authorList>
            <person name="Spang A."/>
            <person name="Saw J.H."/>
            <person name="Jorgensen S.L."/>
            <person name="Zaremba-Niedzwiedzka K."/>
            <person name="Martijn J."/>
            <person name="Lind A.E."/>
            <person name="van Eijk R."/>
            <person name="Schleper C."/>
            <person name="Guy L."/>
            <person name="Ettema T.J."/>
        </authorList>
    </citation>
    <scope>NUCLEOTIDE SEQUENCE</scope>
</reference>
<dbReference type="Pfam" id="PF13692">
    <property type="entry name" value="Glyco_trans_1_4"/>
    <property type="match status" value="1"/>
</dbReference>
<dbReference type="CDD" id="cd03801">
    <property type="entry name" value="GT4_PimA-like"/>
    <property type="match status" value="1"/>
</dbReference>
<name>A0A0F9V130_9ZZZZ</name>
<proteinExistence type="predicted"/>
<protein>
    <recommendedName>
        <fullName evidence="2">Glycosyl transferase family 1 domain-containing protein</fullName>
    </recommendedName>
</protein>
<accession>A0A0F9V130</accession>
<organism evidence="1">
    <name type="scientific">marine sediment metagenome</name>
    <dbReference type="NCBI Taxonomy" id="412755"/>
    <lineage>
        <taxon>unclassified sequences</taxon>
        <taxon>metagenomes</taxon>
        <taxon>ecological metagenomes</taxon>
    </lineage>
</organism>
<comment type="caution">
    <text evidence="1">The sequence shown here is derived from an EMBL/GenBank/DDBJ whole genome shotgun (WGS) entry which is preliminary data.</text>
</comment>
<evidence type="ECO:0008006" key="2">
    <source>
        <dbReference type="Google" id="ProtNLM"/>
    </source>
</evidence>
<gene>
    <name evidence="1" type="ORF">LCGC14_0141750</name>
</gene>